<dbReference type="PANTHER" id="PTHR10642">
    <property type="entry name" value="RIBONUCLEASE H1"/>
    <property type="match status" value="1"/>
</dbReference>
<name>A0A1I7T136_9PELO</name>
<dbReference type="PANTHER" id="PTHR10642:SF26">
    <property type="entry name" value="RIBONUCLEASE H1"/>
    <property type="match status" value="1"/>
</dbReference>
<dbReference type="Gene3D" id="3.30.420.10">
    <property type="entry name" value="Ribonuclease H-like superfamily/Ribonuclease H"/>
    <property type="match status" value="3"/>
</dbReference>
<dbReference type="STRING" id="1561998.A0A1I7T136"/>
<dbReference type="InterPro" id="IPR036397">
    <property type="entry name" value="RNaseH_sf"/>
</dbReference>
<dbReference type="Proteomes" id="UP000095282">
    <property type="component" value="Unplaced"/>
</dbReference>
<dbReference type="InterPro" id="IPR012337">
    <property type="entry name" value="RNaseH-like_sf"/>
</dbReference>
<dbReference type="InterPro" id="IPR050092">
    <property type="entry name" value="RNase_H"/>
</dbReference>
<sequence length="513" mass="58609">MSVADNDEQISGNFVKVATTGYSFTDANGKRVAKYGIFWGKDDPRNGIRTLPDGSSKVAAMLTAILEAINVAREEDPPPSLMIYSDLDTSETLLHDLSIWAKRDFYTRNHDHKLKNAEILHDIFIAVQGLHLKIVHKPTVTDDKRNVVTTAIMKSINERLNKKEEEKQAEKETNEGKEIYCRTDNPVDSVAKIEVRVGTTLDKTGNVIDTETFKNENWPSVYVSAKCDNNNGFISAGYCTHWPDGHVGGGKSFRFAPFPVTLFRAELAAIEEALKQAVDAEFENVTVITSSAHFMLGWRSQWTRTFDEHKPFTSRAFYERIQDLCGKLKQAHFRYEENSSNSEIGKELEKKCSQGLSYVLIGKDTSEYELEVGDLVKEKEYRHEGVPIVRLFKTGTSMNAGFVWEDEKREGVSCCGTPSVLNRILEEAIERNESDIIIRADSEKLIKSFEAHLEVWRRNGWRNSQHKRIGKSAEWEKAWKLKQKVNVTWEIMDTIDEDDRLQNKRIPVYQKEQ</sequence>
<proteinExistence type="predicted"/>
<dbReference type="GO" id="GO:0003676">
    <property type="term" value="F:nucleic acid binding"/>
    <property type="evidence" value="ECO:0007669"/>
    <property type="project" value="InterPro"/>
</dbReference>
<dbReference type="GO" id="GO:0004523">
    <property type="term" value="F:RNA-DNA hybrid ribonuclease activity"/>
    <property type="evidence" value="ECO:0007669"/>
    <property type="project" value="TreeGrafter"/>
</dbReference>
<organism evidence="1 2">
    <name type="scientific">Caenorhabditis tropicalis</name>
    <dbReference type="NCBI Taxonomy" id="1561998"/>
    <lineage>
        <taxon>Eukaryota</taxon>
        <taxon>Metazoa</taxon>
        <taxon>Ecdysozoa</taxon>
        <taxon>Nematoda</taxon>
        <taxon>Chromadorea</taxon>
        <taxon>Rhabditida</taxon>
        <taxon>Rhabditina</taxon>
        <taxon>Rhabditomorpha</taxon>
        <taxon>Rhabditoidea</taxon>
        <taxon>Rhabditidae</taxon>
        <taxon>Peloderinae</taxon>
        <taxon>Caenorhabditis</taxon>
    </lineage>
</organism>
<reference evidence="2" key="1">
    <citation type="submission" date="2016-11" db="UniProtKB">
        <authorList>
            <consortium name="WormBaseParasite"/>
        </authorList>
    </citation>
    <scope>IDENTIFICATION</scope>
</reference>
<dbReference type="GO" id="GO:0043137">
    <property type="term" value="P:DNA replication, removal of RNA primer"/>
    <property type="evidence" value="ECO:0007669"/>
    <property type="project" value="TreeGrafter"/>
</dbReference>
<protein>
    <submittedName>
        <fullName evidence="2">RNase H domain-containing protein</fullName>
    </submittedName>
</protein>
<dbReference type="eggNOG" id="KOG3752">
    <property type="taxonomic scope" value="Eukaryota"/>
</dbReference>
<dbReference type="AlphaFoldDB" id="A0A1I7T136"/>
<evidence type="ECO:0000313" key="1">
    <source>
        <dbReference type="Proteomes" id="UP000095282"/>
    </source>
</evidence>
<accession>A0A1I7T136</accession>
<dbReference type="WBParaSite" id="Csp11.Scaffold458.g1395.t1">
    <property type="protein sequence ID" value="Csp11.Scaffold458.g1395.t1"/>
    <property type="gene ID" value="Csp11.Scaffold458.g1395"/>
</dbReference>
<dbReference type="SUPFAM" id="SSF53098">
    <property type="entry name" value="Ribonuclease H-like"/>
    <property type="match status" value="3"/>
</dbReference>
<evidence type="ECO:0000313" key="2">
    <source>
        <dbReference type="WBParaSite" id="Csp11.Scaffold458.g1395.t1"/>
    </source>
</evidence>
<keyword evidence="1" id="KW-1185">Reference proteome</keyword>
<dbReference type="FunFam" id="3.30.420.10:FF:000315">
    <property type="match status" value="1"/>
</dbReference>